<feature type="region of interest" description="Disordered" evidence="1">
    <location>
        <begin position="143"/>
        <end position="163"/>
    </location>
</feature>
<dbReference type="PANTHER" id="PTHR12673:SF159">
    <property type="entry name" value="LD03170P"/>
    <property type="match status" value="1"/>
</dbReference>
<dbReference type="EMBL" id="QEAM01000155">
    <property type="protein sequence ID" value="TPX45092.1"/>
    <property type="molecule type" value="Genomic_DNA"/>
</dbReference>
<dbReference type="OrthoDB" id="1716625at2759"/>
<evidence type="ECO:0000259" key="2">
    <source>
        <dbReference type="PROSITE" id="PS50003"/>
    </source>
</evidence>
<dbReference type="InterPro" id="IPR001202">
    <property type="entry name" value="WW_dom"/>
</dbReference>
<dbReference type="PANTHER" id="PTHR12673">
    <property type="entry name" value="FACIOGENITAL DYSPLASIA PROTEIN"/>
    <property type="match status" value="1"/>
</dbReference>
<feature type="region of interest" description="Disordered" evidence="1">
    <location>
        <begin position="1"/>
        <end position="58"/>
    </location>
</feature>
<dbReference type="SMART" id="SM00325">
    <property type="entry name" value="RhoGEF"/>
    <property type="match status" value="1"/>
</dbReference>
<feature type="region of interest" description="Disordered" evidence="1">
    <location>
        <begin position="700"/>
        <end position="719"/>
    </location>
</feature>
<dbReference type="InterPro" id="IPR000219">
    <property type="entry name" value="DH_dom"/>
</dbReference>
<dbReference type="SMART" id="SM00456">
    <property type="entry name" value="WW"/>
    <property type="match status" value="2"/>
</dbReference>
<accession>A0A507D0X9</accession>
<dbReference type="InterPro" id="IPR051092">
    <property type="entry name" value="FYVE_RhoGEF_PH"/>
</dbReference>
<dbReference type="SUPFAM" id="SSF51045">
    <property type="entry name" value="WW domain"/>
    <property type="match status" value="1"/>
</dbReference>
<proteinExistence type="predicted"/>
<dbReference type="GO" id="GO:0035556">
    <property type="term" value="P:intracellular signal transduction"/>
    <property type="evidence" value="ECO:0007669"/>
    <property type="project" value="InterPro"/>
</dbReference>
<dbReference type="CDD" id="cd00160">
    <property type="entry name" value="RhoGEF"/>
    <property type="match status" value="1"/>
</dbReference>
<dbReference type="PROSITE" id="PS50010">
    <property type="entry name" value="DH_2"/>
    <property type="match status" value="1"/>
</dbReference>
<feature type="domain" description="WW" evidence="4">
    <location>
        <begin position="734"/>
        <end position="763"/>
    </location>
</feature>
<dbReference type="InterPro" id="IPR001849">
    <property type="entry name" value="PH_domain"/>
</dbReference>
<dbReference type="SUPFAM" id="SSF48065">
    <property type="entry name" value="DBL homology domain (DH-domain)"/>
    <property type="match status" value="1"/>
</dbReference>
<dbReference type="Proteomes" id="UP000320475">
    <property type="component" value="Unassembled WGS sequence"/>
</dbReference>
<dbReference type="GO" id="GO:0005737">
    <property type="term" value="C:cytoplasm"/>
    <property type="evidence" value="ECO:0007669"/>
    <property type="project" value="TreeGrafter"/>
</dbReference>
<dbReference type="CDD" id="cd00201">
    <property type="entry name" value="WW"/>
    <property type="match status" value="1"/>
</dbReference>
<dbReference type="VEuPathDB" id="FungiDB:SeMB42_g06678"/>
<evidence type="ECO:0000259" key="4">
    <source>
        <dbReference type="PROSITE" id="PS50020"/>
    </source>
</evidence>
<gene>
    <name evidence="5" type="ORF">SeLEV6574_g04086</name>
</gene>
<dbReference type="AlphaFoldDB" id="A0A507D0X9"/>
<dbReference type="InterPro" id="IPR001331">
    <property type="entry name" value="GDS_CDC24_CS"/>
</dbReference>
<dbReference type="CDD" id="cd00821">
    <property type="entry name" value="PH"/>
    <property type="match status" value="1"/>
</dbReference>
<dbReference type="InterPro" id="IPR036020">
    <property type="entry name" value="WW_dom_sf"/>
</dbReference>
<dbReference type="PROSITE" id="PS50020">
    <property type="entry name" value="WW_DOMAIN_2"/>
    <property type="match status" value="2"/>
</dbReference>
<comment type="caution">
    <text evidence="5">The sequence shown here is derived from an EMBL/GenBank/DDBJ whole genome shotgun (WGS) entry which is preliminary data.</text>
</comment>
<feature type="domain" description="PH" evidence="2">
    <location>
        <begin position="443"/>
        <end position="551"/>
    </location>
</feature>
<dbReference type="SMART" id="SM00233">
    <property type="entry name" value="PH"/>
    <property type="match status" value="1"/>
</dbReference>
<dbReference type="InterPro" id="IPR035899">
    <property type="entry name" value="DBL_dom_sf"/>
</dbReference>
<dbReference type="Pfam" id="PF00621">
    <property type="entry name" value="RhoGEF"/>
    <property type="match status" value="1"/>
</dbReference>
<dbReference type="SUPFAM" id="SSF50729">
    <property type="entry name" value="PH domain-like"/>
    <property type="match status" value="1"/>
</dbReference>
<dbReference type="Gene3D" id="1.20.900.10">
    <property type="entry name" value="Dbl homology (DH) domain"/>
    <property type="match status" value="1"/>
</dbReference>
<dbReference type="PROSITE" id="PS50003">
    <property type="entry name" value="PH_DOMAIN"/>
    <property type="match status" value="1"/>
</dbReference>
<evidence type="ECO:0000256" key="1">
    <source>
        <dbReference type="SAM" id="MobiDB-lite"/>
    </source>
</evidence>
<evidence type="ECO:0000313" key="5">
    <source>
        <dbReference type="EMBL" id="TPX45092.1"/>
    </source>
</evidence>
<evidence type="ECO:0000313" key="6">
    <source>
        <dbReference type="Proteomes" id="UP000320475"/>
    </source>
</evidence>
<sequence>MEEARRLQAYTTPSAEPESTAKHTIFGAIQQSADIDVPPPPPLSRRTSQDFKPLPDDAEPSLQQIYAKIDAVDTAQGKLLKSQLNMMKYLERADQRDASTQQKMDTLTTGLLTVFDSMFKRLYDLESTQKEILEKINDLSCKPHRPISMQSSMDPPYSEEDESMRGHTRKYDLVSHTSPEVSNSNESFAITSQKLESAPSTATLGSLSGAPKLFAKLPAEVLNAGLTKAELLRLSVVYELIETEADYVKDLGTMIKYHKAHLTQGALLPDTEIQQLFSNADQLLVANQEFLNKLVARKEANVVIQEIGDVIAECAETFKVYTQYCGNYPIAMKLVHSVQAKPDFKPILEKWMNSPECRGLSLESFLIKPVQRICKYPLLLKELLRHTDKANKDHMNLTIAQEKVEAVVALVNEGTRAFGEREKMVALQSRIDSPVPLKLEGKRMIKDGALIQILNTGKVKERHIVLTNDTLLICKPPAKSRYALESHYYLAELILKTDIKPGTVIAESIPKGHRHVFQLLIVGEKKDTLLLSAQSEDDKAKWCEVFADACKKAVEEAAKEARSGKRTSVMSSSLSRQVNERGLAGRPISMGPMAAGSRTFRGPAVHRNVSVSTTKAHWGTVRVKSITQPSPTGEEVTEAQPPEIEPEMVEINGAVWKRATSAFGMVYYYNVQTRESTWRLPDGYIILDPETGKPIDLQSDPVFGSNNAGASQGDGDADSINSEYPVLENVEGYPEWKKVDRGEGIVYYFKLDTQETSWFAPGAEEA</sequence>
<feature type="domain" description="DH" evidence="3">
    <location>
        <begin position="232"/>
        <end position="414"/>
    </location>
</feature>
<dbReference type="Gene3D" id="2.30.29.30">
    <property type="entry name" value="Pleckstrin-homology domain (PH domain)/Phosphotyrosine-binding domain (PTB)"/>
    <property type="match status" value="1"/>
</dbReference>
<dbReference type="InterPro" id="IPR011993">
    <property type="entry name" value="PH-like_dom_sf"/>
</dbReference>
<organism evidence="5 6">
    <name type="scientific">Synchytrium endobioticum</name>
    <dbReference type="NCBI Taxonomy" id="286115"/>
    <lineage>
        <taxon>Eukaryota</taxon>
        <taxon>Fungi</taxon>
        <taxon>Fungi incertae sedis</taxon>
        <taxon>Chytridiomycota</taxon>
        <taxon>Chytridiomycota incertae sedis</taxon>
        <taxon>Chytridiomycetes</taxon>
        <taxon>Synchytriales</taxon>
        <taxon>Synchytriaceae</taxon>
        <taxon>Synchytrium</taxon>
    </lineage>
</organism>
<reference evidence="5 6" key="1">
    <citation type="journal article" date="2019" name="Sci. Rep.">
        <title>Comparative genomics of chytrid fungi reveal insights into the obligate biotrophic and pathogenic lifestyle of Synchytrium endobioticum.</title>
        <authorList>
            <person name="van de Vossenberg B.T.L.H."/>
            <person name="Warris S."/>
            <person name="Nguyen H.D.T."/>
            <person name="van Gent-Pelzer M.P.E."/>
            <person name="Joly D.L."/>
            <person name="van de Geest H.C."/>
            <person name="Bonants P.J.M."/>
            <person name="Smith D.S."/>
            <person name="Levesque C.A."/>
            <person name="van der Lee T.A.J."/>
        </authorList>
    </citation>
    <scope>NUCLEOTIDE SEQUENCE [LARGE SCALE GENOMIC DNA]</scope>
    <source>
        <strain evidence="5 6">LEV6574</strain>
    </source>
</reference>
<dbReference type="GO" id="GO:0005085">
    <property type="term" value="F:guanyl-nucleotide exchange factor activity"/>
    <property type="evidence" value="ECO:0007669"/>
    <property type="project" value="InterPro"/>
</dbReference>
<dbReference type="Pfam" id="PF00169">
    <property type="entry name" value="PH"/>
    <property type="match status" value="1"/>
</dbReference>
<protein>
    <submittedName>
        <fullName evidence="5">Uncharacterized protein</fullName>
    </submittedName>
</protein>
<name>A0A507D0X9_9FUNG</name>
<dbReference type="PROSITE" id="PS00741">
    <property type="entry name" value="DH_1"/>
    <property type="match status" value="1"/>
</dbReference>
<feature type="domain" description="WW" evidence="4">
    <location>
        <begin position="656"/>
        <end position="683"/>
    </location>
</feature>
<evidence type="ECO:0000259" key="3">
    <source>
        <dbReference type="PROSITE" id="PS50010"/>
    </source>
</evidence>
<dbReference type="Gene3D" id="2.20.70.10">
    <property type="match status" value="1"/>
</dbReference>